<organism evidence="3 4">
    <name type="scientific">Saliterribacillus persicus</name>
    <dbReference type="NCBI Taxonomy" id="930114"/>
    <lineage>
        <taxon>Bacteria</taxon>
        <taxon>Bacillati</taxon>
        <taxon>Bacillota</taxon>
        <taxon>Bacilli</taxon>
        <taxon>Bacillales</taxon>
        <taxon>Bacillaceae</taxon>
        <taxon>Saliterribacillus</taxon>
    </lineage>
</organism>
<dbReference type="EMBL" id="QPJJ01000006">
    <property type="protein sequence ID" value="RCW70715.1"/>
    <property type="molecule type" value="Genomic_DNA"/>
</dbReference>
<dbReference type="SUPFAM" id="SSF158791">
    <property type="entry name" value="MgtE N-terminal domain-like"/>
    <property type="match status" value="1"/>
</dbReference>
<evidence type="ECO:0000313" key="3">
    <source>
        <dbReference type="EMBL" id="RCW70715.1"/>
    </source>
</evidence>
<gene>
    <name evidence="3" type="ORF">DFR57_106112</name>
</gene>
<feature type="coiled-coil region" evidence="1">
    <location>
        <begin position="66"/>
        <end position="128"/>
    </location>
</feature>
<evidence type="ECO:0000313" key="4">
    <source>
        <dbReference type="Proteomes" id="UP000252585"/>
    </source>
</evidence>
<reference evidence="3 4" key="1">
    <citation type="submission" date="2018-07" db="EMBL/GenBank/DDBJ databases">
        <title>Genomic Encyclopedia of Type Strains, Phase IV (KMG-IV): sequencing the most valuable type-strain genomes for metagenomic binning, comparative biology and taxonomic classification.</title>
        <authorList>
            <person name="Goeker M."/>
        </authorList>
    </citation>
    <scope>NUCLEOTIDE SEQUENCE [LARGE SCALE GENOMIC DNA]</scope>
    <source>
        <strain evidence="3 4">DSM 27696</strain>
    </source>
</reference>
<dbReference type="OrthoDB" id="1724615at2"/>
<accession>A0A368XS71</accession>
<proteinExistence type="predicted"/>
<keyword evidence="2" id="KW-0472">Membrane</keyword>
<evidence type="ECO:0000256" key="1">
    <source>
        <dbReference type="SAM" id="Coils"/>
    </source>
</evidence>
<feature type="transmembrane region" description="Helical" evidence="2">
    <location>
        <begin position="12"/>
        <end position="39"/>
    </location>
</feature>
<comment type="caution">
    <text evidence="3">The sequence shown here is derived from an EMBL/GenBank/DDBJ whole genome shotgun (WGS) entry which is preliminary data.</text>
</comment>
<keyword evidence="2" id="KW-1133">Transmembrane helix</keyword>
<evidence type="ECO:0000256" key="2">
    <source>
        <dbReference type="SAM" id="Phobius"/>
    </source>
</evidence>
<dbReference type="RefSeq" id="WP_114352707.1">
    <property type="nucleotide sequence ID" value="NZ_QPJJ01000006.1"/>
</dbReference>
<protein>
    <recommendedName>
        <fullName evidence="5">Flagellar motility protein MotE (MotC chaperone)</fullName>
    </recommendedName>
</protein>
<evidence type="ECO:0008006" key="5">
    <source>
        <dbReference type="Google" id="ProtNLM"/>
    </source>
</evidence>
<keyword evidence="2" id="KW-0812">Transmembrane</keyword>
<dbReference type="AlphaFoldDB" id="A0A368XS71"/>
<dbReference type="Proteomes" id="UP000252585">
    <property type="component" value="Unassembled WGS sequence"/>
</dbReference>
<keyword evidence="1" id="KW-0175">Coiled coil</keyword>
<sequence>MKKDKQNKEKKAGLFQWVVVITFPLFLASIIAFILLSVLGVDVFTKSKETLNKIPFVSTVVTTDEEEQEELLVEQKDTEIENHESEIEALNNELFQKDNQIEDLEIELESLQAQLEALNSEEEEVTVNMVEEITGSFKNMEAASAGAILTNMEEEAAVEILQSLSAKDRGSILGEMDPEIAASLSSNFITP</sequence>
<name>A0A368XS71_9BACI</name>
<keyword evidence="4" id="KW-1185">Reference proteome</keyword>